<dbReference type="InterPro" id="IPR036392">
    <property type="entry name" value="PLAT/LH2_dom_sf"/>
</dbReference>
<reference evidence="1" key="2">
    <citation type="submission" date="2025-08" db="UniProtKB">
        <authorList>
            <consortium name="Ensembl"/>
        </authorList>
    </citation>
    <scope>IDENTIFICATION</scope>
</reference>
<dbReference type="GeneTree" id="ENSGT01120000276121"/>
<accession>A0A3P8RNU5</accession>
<evidence type="ECO:0000313" key="2">
    <source>
        <dbReference type="Proteomes" id="UP000265080"/>
    </source>
</evidence>
<evidence type="ECO:0000313" key="1">
    <source>
        <dbReference type="Ensembl" id="ENSAPEP00000000949.1"/>
    </source>
</evidence>
<reference evidence="1" key="3">
    <citation type="submission" date="2025-09" db="UniProtKB">
        <authorList>
            <consortium name="Ensembl"/>
        </authorList>
    </citation>
    <scope>IDENTIFICATION</scope>
</reference>
<protein>
    <recommendedName>
        <fullName evidence="3">PLAT domain-containing protein</fullName>
    </recommendedName>
</protein>
<keyword evidence="2" id="KW-1185">Reference proteome</keyword>
<evidence type="ECO:0008006" key="3">
    <source>
        <dbReference type="Google" id="ProtNLM"/>
    </source>
</evidence>
<dbReference type="Gene3D" id="2.60.60.20">
    <property type="entry name" value="PLAT/LH2 domain"/>
    <property type="match status" value="1"/>
</dbReference>
<name>A0A3P8RNU5_AMPPE</name>
<dbReference type="AlphaFoldDB" id="A0A3P8RNU5"/>
<organism evidence="1 2">
    <name type="scientific">Amphiprion percula</name>
    <name type="common">Orange clownfish</name>
    <name type="synonym">Lutjanus percula</name>
    <dbReference type="NCBI Taxonomy" id="161767"/>
    <lineage>
        <taxon>Eukaryota</taxon>
        <taxon>Metazoa</taxon>
        <taxon>Chordata</taxon>
        <taxon>Craniata</taxon>
        <taxon>Vertebrata</taxon>
        <taxon>Euteleostomi</taxon>
        <taxon>Actinopterygii</taxon>
        <taxon>Neopterygii</taxon>
        <taxon>Teleostei</taxon>
        <taxon>Neoteleostei</taxon>
        <taxon>Acanthomorphata</taxon>
        <taxon>Ovalentaria</taxon>
        <taxon>Pomacentridae</taxon>
        <taxon>Amphiprion</taxon>
    </lineage>
</organism>
<dbReference type="OMA" id="SERQSEH"/>
<dbReference type="Proteomes" id="UP000265080">
    <property type="component" value="Chromosome 11"/>
</dbReference>
<dbReference type="STRING" id="161767.ENSAPEP00000000949"/>
<dbReference type="SUPFAM" id="SSF49723">
    <property type="entry name" value="Lipase/lipooxygenase domain (PLAT/LH2 domain)"/>
    <property type="match status" value="1"/>
</dbReference>
<reference evidence="1 2" key="1">
    <citation type="submission" date="2018-03" db="EMBL/GenBank/DDBJ databases">
        <title>Finding Nemo's genes: A chromosome-scale reference assembly of the genome of the orange clownfish Amphiprion percula.</title>
        <authorList>
            <person name="Lehmann R."/>
        </authorList>
    </citation>
    <scope>NUCLEOTIDE SEQUENCE</scope>
</reference>
<proteinExistence type="predicted"/>
<sequence>MSEYTLEVTTGSMLHAGTFDNLYVTLMGSERQSEHIPLTNVGVDKSGKVENVVLIQLCATLCFDSLRLLFILMVTTPEEDEILFPCYKWVSGGESVLLRGGRVNPIVIQRCSKLPSNFTVTEQMVRLFK</sequence>
<dbReference type="Ensembl" id="ENSAPET00000000973.1">
    <property type="protein sequence ID" value="ENSAPEP00000000949.1"/>
    <property type="gene ID" value="ENSAPEG00000000708.1"/>
</dbReference>